<feature type="compositionally biased region" description="Polar residues" evidence="1">
    <location>
        <begin position="328"/>
        <end position="338"/>
    </location>
</feature>
<dbReference type="Pfam" id="PF11303">
    <property type="entry name" value="DUF3105"/>
    <property type="match status" value="1"/>
</dbReference>
<dbReference type="PANTHER" id="PTHR34179:SF1">
    <property type="entry name" value="TUMOR PROTEIN P53-INDUCIBLE PROTEIN 13"/>
    <property type="match status" value="1"/>
</dbReference>
<feature type="compositionally biased region" description="Pro residues" evidence="1">
    <location>
        <begin position="499"/>
        <end position="509"/>
    </location>
</feature>
<feature type="transmembrane region" description="Helical" evidence="2">
    <location>
        <begin position="557"/>
        <end position="576"/>
    </location>
</feature>
<organism evidence="4 5">
    <name type="scientific">Scomber scombrus</name>
    <name type="common">Atlantic mackerel</name>
    <name type="synonym">Scomber vernalis</name>
    <dbReference type="NCBI Taxonomy" id="13677"/>
    <lineage>
        <taxon>Eukaryota</taxon>
        <taxon>Metazoa</taxon>
        <taxon>Chordata</taxon>
        <taxon>Craniata</taxon>
        <taxon>Vertebrata</taxon>
        <taxon>Euteleostomi</taxon>
        <taxon>Actinopterygii</taxon>
        <taxon>Neopterygii</taxon>
        <taxon>Teleostei</taxon>
        <taxon>Neoteleostei</taxon>
        <taxon>Acanthomorphata</taxon>
        <taxon>Pelagiaria</taxon>
        <taxon>Scombriformes</taxon>
        <taxon>Scombridae</taxon>
        <taxon>Scomber</taxon>
    </lineage>
</organism>
<feature type="chain" id="PRO_5043662435" evidence="3">
    <location>
        <begin position="32"/>
        <end position="638"/>
    </location>
</feature>
<dbReference type="AlphaFoldDB" id="A0AAV1P8S2"/>
<dbReference type="Proteomes" id="UP001314229">
    <property type="component" value="Unassembled WGS sequence"/>
</dbReference>
<keyword evidence="2" id="KW-0472">Membrane</keyword>
<evidence type="ECO:0000256" key="1">
    <source>
        <dbReference type="SAM" id="MobiDB-lite"/>
    </source>
</evidence>
<keyword evidence="5" id="KW-1185">Reference proteome</keyword>
<dbReference type="InterPro" id="IPR021454">
    <property type="entry name" value="DUF3105"/>
</dbReference>
<feature type="compositionally biased region" description="Polar residues" evidence="1">
    <location>
        <begin position="349"/>
        <end position="367"/>
    </location>
</feature>
<name>A0AAV1P8S2_SCOSC</name>
<keyword evidence="2" id="KW-1133">Transmembrane helix</keyword>
<feature type="compositionally biased region" description="Basic residues" evidence="1">
    <location>
        <begin position="477"/>
        <end position="486"/>
    </location>
</feature>
<sequence>MQVCAQKKQCFGFINVTLLAALWVSLGRCGGSESPWPGCDNGKLLLDRDLPTDSVYWNCPVSPWPESTQRLPSIDTLYDPEPARWICMDKPISYSHTIPSSGAYRPVRAESGEYLYCPPQRWLNNLHHGATVLLHHPCTPLHERLLLCALAHSCLPEYIITSHPQLNKHMPIALVSWGRTLELSTVASADVCDWLETTATARNTLSGVSQSLKYNLLLTHRQQGMDPEVQATKMKESQRQCCERAIFSLMNGATDEELDSSMKEKNMKQVKKEFKRRQRRAPIRLNLNNVANNTTQVSSFVTNLTNITIINRTGNTQNYNRTRRPSADSPSGNTTLSDPPSPSEAAAQSKIQNQNLSLTSRPTTPLGSNIPEATLKSNPAGVRGFESQKHRVTPQSAPQRSPAHADLKYPNPSAGRNEQNRTARPEARTLSSKDKGTNSTKQKDKDSAKLSMKEKHSDGKMTDNEIIDVKEREVEHKHTHSGTHTHHVNEKTGSKTQSEPPPQKHPNPQPVGYLPNTQGCDGCKAGEPCECTKGSVDQGRAAVMSKGLPRTPRTDEAVWAAAALGFLLVLLTLSVLHTRLYRHWRTTPSLYWRDPREDYDSVADIIRRRLRIANRRRKRGRRQECVLLPSSSSSDEHP</sequence>
<gene>
    <name evidence="4" type="ORF">FSCOSCO3_A019675</name>
</gene>
<dbReference type="PANTHER" id="PTHR34179">
    <property type="entry name" value="TUMOR PROTEIN P53-INDUCIBLE PROTEIN 13"/>
    <property type="match status" value="1"/>
</dbReference>
<protein>
    <submittedName>
        <fullName evidence="4">Uncharacterized protein LOC128360829</fullName>
    </submittedName>
</protein>
<keyword evidence="2" id="KW-0812">Transmembrane</keyword>
<comment type="caution">
    <text evidence="4">The sequence shown here is derived from an EMBL/GenBank/DDBJ whole genome shotgun (WGS) entry which is preliminary data.</text>
</comment>
<feature type="compositionally biased region" description="Basic and acidic residues" evidence="1">
    <location>
        <begin position="260"/>
        <end position="272"/>
    </location>
</feature>
<accession>A0AAV1P8S2</accession>
<reference evidence="4 5" key="1">
    <citation type="submission" date="2024-01" db="EMBL/GenBank/DDBJ databases">
        <authorList>
            <person name="Alioto T."/>
            <person name="Alioto T."/>
            <person name="Gomez Garrido J."/>
        </authorList>
    </citation>
    <scope>NUCLEOTIDE SEQUENCE [LARGE SCALE GENOMIC DNA]</scope>
</reference>
<dbReference type="EMBL" id="CAWUFR010000103">
    <property type="protein sequence ID" value="CAK6967379.1"/>
    <property type="molecule type" value="Genomic_DNA"/>
</dbReference>
<evidence type="ECO:0000313" key="4">
    <source>
        <dbReference type="EMBL" id="CAK6967379.1"/>
    </source>
</evidence>
<evidence type="ECO:0000256" key="2">
    <source>
        <dbReference type="SAM" id="Phobius"/>
    </source>
</evidence>
<feature type="region of interest" description="Disordered" evidence="1">
    <location>
        <begin position="258"/>
        <end position="277"/>
    </location>
</feature>
<keyword evidence="3" id="KW-0732">Signal</keyword>
<feature type="region of interest" description="Disordered" evidence="1">
    <location>
        <begin position="315"/>
        <end position="513"/>
    </location>
</feature>
<feature type="compositionally biased region" description="Basic and acidic residues" evidence="1">
    <location>
        <begin position="418"/>
        <end position="476"/>
    </location>
</feature>
<feature type="signal peptide" evidence="3">
    <location>
        <begin position="1"/>
        <end position="31"/>
    </location>
</feature>
<evidence type="ECO:0000313" key="5">
    <source>
        <dbReference type="Proteomes" id="UP001314229"/>
    </source>
</evidence>
<evidence type="ECO:0000256" key="3">
    <source>
        <dbReference type="SAM" id="SignalP"/>
    </source>
</evidence>
<proteinExistence type="predicted"/>
<dbReference type="GO" id="GO:0005737">
    <property type="term" value="C:cytoplasm"/>
    <property type="evidence" value="ECO:0007669"/>
    <property type="project" value="TreeGrafter"/>
</dbReference>